<keyword evidence="1" id="KW-0812">Transmembrane</keyword>
<reference evidence="2 3" key="1">
    <citation type="submission" date="2018-06" db="EMBL/GenBank/DDBJ databases">
        <title>Thermoflavimicrobium daqus sp. nov., a thermophilic microbe isolated from Moutai-flavour Daqu.</title>
        <authorList>
            <person name="Wang X."/>
            <person name="Zhou H."/>
        </authorList>
    </citation>
    <scope>NUCLEOTIDE SEQUENCE [LARGE SCALE GENOMIC DNA]</scope>
    <source>
        <strain evidence="2 3">FBKL4.011</strain>
    </source>
</reference>
<keyword evidence="3" id="KW-1185">Reference proteome</keyword>
<feature type="transmembrane region" description="Helical" evidence="1">
    <location>
        <begin position="289"/>
        <end position="308"/>
    </location>
</feature>
<dbReference type="RefSeq" id="WP_113658143.1">
    <property type="nucleotide sequence ID" value="NZ_KZ845664.1"/>
</dbReference>
<dbReference type="AlphaFoldDB" id="A0A364K830"/>
<feature type="transmembrane region" description="Helical" evidence="1">
    <location>
        <begin position="31"/>
        <end position="52"/>
    </location>
</feature>
<gene>
    <name evidence="2" type="ORF">DL897_05565</name>
</gene>
<dbReference type="OrthoDB" id="3457556at2"/>
<dbReference type="Proteomes" id="UP000251213">
    <property type="component" value="Unassembled WGS sequence"/>
</dbReference>
<feature type="transmembrane region" description="Helical" evidence="1">
    <location>
        <begin position="261"/>
        <end position="283"/>
    </location>
</feature>
<dbReference type="Pfam" id="PF13536">
    <property type="entry name" value="EmrE"/>
    <property type="match status" value="1"/>
</dbReference>
<evidence type="ECO:0008006" key="4">
    <source>
        <dbReference type="Google" id="ProtNLM"/>
    </source>
</evidence>
<dbReference type="EMBL" id="QJKK01000002">
    <property type="protein sequence ID" value="RAL26459.1"/>
    <property type="molecule type" value="Genomic_DNA"/>
</dbReference>
<proteinExistence type="predicted"/>
<feature type="transmembrane region" description="Helical" evidence="1">
    <location>
        <begin position="158"/>
        <end position="177"/>
    </location>
</feature>
<comment type="caution">
    <text evidence="2">The sequence shown here is derived from an EMBL/GenBank/DDBJ whole genome shotgun (WGS) entry which is preliminary data.</text>
</comment>
<feature type="transmembrane region" description="Helical" evidence="1">
    <location>
        <begin position="136"/>
        <end position="152"/>
    </location>
</feature>
<accession>A0A364K830</accession>
<feature type="transmembrane region" description="Helical" evidence="1">
    <location>
        <begin position="96"/>
        <end position="116"/>
    </location>
</feature>
<sequence>MRPILLGIFAAFFFASSFILNRSMELSGGSWIWSASLRYFFMIPFLLVIVLYRKNLSTLLHEMRKQPIAWLLWSTIGFGIFYAPLCLAAAYSPGWLIAGTWQITIISGSLLAPFFYEKIETSSGIQTIKGKVPFKGLSMSFIILLGILLMQIEQAKQISIKELCFGLILVIIASFAYPLGNRKMMEVCEERLDVYQRVLGMTLASLPFWLILSLYGLLTEGGPSLTQTSQSLMVAICSGVIATVLFFHATDLVNGNMQKLAAVEATQSMEVLFTVLGELIWLNTAFPSLFSWIGMFLIIIGMILHSYISSKSKMTA</sequence>
<reference evidence="2 3" key="2">
    <citation type="submission" date="2018-06" db="EMBL/GenBank/DDBJ databases">
        <authorList>
            <person name="Zhirakovskaya E."/>
        </authorList>
    </citation>
    <scope>NUCLEOTIDE SEQUENCE [LARGE SCALE GENOMIC DNA]</scope>
    <source>
        <strain evidence="2 3">FBKL4.011</strain>
    </source>
</reference>
<dbReference type="InterPro" id="IPR032713">
    <property type="entry name" value="EmrE"/>
</dbReference>
<feature type="transmembrane region" description="Helical" evidence="1">
    <location>
        <begin position="198"/>
        <end position="218"/>
    </location>
</feature>
<protein>
    <recommendedName>
        <fullName evidence="4">Multidrug resistance efflux transporter family protein</fullName>
    </recommendedName>
</protein>
<organism evidence="2 3">
    <name type="scientific">Thermoflavimicrobium daqui</name>
    <dbReference type="NCBI Taxonomy" id="2137476"/>
    <lineage>
        <taxon>Bacteria</taxon>
        <taxon>Bacillati</taxon>
        <taxon>Bacillota</taxon>
        <taxon>Bacilli</taxon>
        <taxon>Bacillales</taxon>
        <taxon>Thermoactinomycetaceae</taxon>
        <taxon>Thermoflavimicrobium</taxon>
    </lineage>
</organism>
<name>A0A364K830_9BACL</name>
<feature type="transmembrane region" description="Helical" evidence="1">
    <location>
        <begin position="68"/>
        <end position="90"/>
    </location>
</feature>
<keyword evidence="1" id="KW-1133">Transmembrane helix</keyword>
<keyword evidence="1" id="KW-0472">Membrane</keyword>
<feature type="transmembrane region" description="Helical" evidence="1">
    <location>
        <begin position="230"/>
        <end position="249"/>
    </location>
</feature>
<evidence type="ECO:0000313" key="3">
    <source>
        <dbReference type="Proteomes" id="UP000251213"/>
    </source>
</evidence>
<evidence type="ECO:0000256" key="1">
    <source>
        <dbReference type="SAM" id="Phobius"/>
    </source>
</evidence>
<evidence type="ECO:0000313" key="2">
    <source>
        <dbReference type="EMBL" id="RAL26459.1"/>
    </source>
</evidence>